<name>V6LF12_9EUKA</name>
<dbReference type="EMBL" id="AUWU02000005">
    <property type="protein sequence ID" value="KAH0572949.1"/>
    <property type="molecule type" value="Genomic_DNA"/>
</dbReference>
<evidence type="ECO:0000313" key="4">
    <source>
        <dbReference type="Proteomes" id="UP000018208"/>
    </source>
</evidence>
<evidence type="ECO:0000313" key="3">
    <source>
        <dbReference type="EMBL" id="KAH0572949.1"/>
    </source>
</evidence>
<accession>V6LF12</accession>
<organism evidence="2">
    <name type="scientific">Spironucleus salmonicida</name>
    <dbReference type="NCBI Taxonomy" id="348837"/>
    <lineage>
        <taxon>Eukaryota</taxon>
        <taxon>Metamonada</taxon>
        <taxon>Diplomonadida</taxon>
        <taxon>Hexamitidae</taxon>
        <taxon>Hexamitinae</taxon>
        <taxon>Spironucleus</taxon>
    </lineage>
</organism>
<dbReference type="EMBL" id="KI546146">
    <property type="protein sequence ID" value="EST43125.1"/>
    <property type="molecule type" value="Genomic_DNA"/>
</dbReference>
<evidence type="ECO:0008006" key="5">
    <source>
        <dbReference type="Google" id="ProtNLM"/>
    </source>
</evidence>
<dbReference type="Proteomes" id="UP000018208">
    <property type="component" value="Unassembled WGS sequence"/>
</dbReference>
<keyword evidence="1" id="KW-0812">Transmembrane</keyword>
<reference evidence="3" key="2">
    <citation type="submission" date="2020-12" db="EMBL/GenBank/DDBJ databases">
        <title>New Spironucleus salmonicida genome in near-complete chromosomes.</title>
        <authorList>
            <person name="Xu F."/>
            <person name="Kurt Z."/>
            <person name="Jimenez-Gonzalez A."/>
            <person name="Astvaldsson A."/>
            <person name="Andersson J.O."/>
            <person name="Svard S.G."/>
        </authorList>
    </citation>
    <scope>NUCLEOTIDE SEQUENCE</scope>
    <source>
        <strain evidence="3">ATCC 50377</strain>
    </source>
</reference>
<reference evidence="2 3" key="1">
    <citation type="journal article" date="2014" name="PLoS Genet.">
        <title>The Genome of Spironucleus salmonicida Highlights a Fish Pathogen Adapted to Fluctuating Environments.</title>
        <authorList>
            <person name="Xu F."/>
            <person name="Jerlstrom-Hultqvist J."/>
            <person name="Einarsson E."/>
            <person name="Astvaldsson A."/>
            <person name="Svard S.G."/>
            <person name="Andersson J.O."/>
        </authorList>
    </citation>
    <scope>NUCLEOTIDE SEQUENCE</scope>
    <source>
        <strain evidence="3">ATCC 50377</strain>
    </source>
</reference>
<evidence type="ECO:0000256" key="1">
    <source>
        <dbReference type="SAM" id="Phobius"/>
    </source>
</evidence>
<keyword evidence="4" id="KW-1185">Reference proteome</keyword>
<protein>
    <recommendedName>
        <fullName evidence="5">Transmembrane protein</fullName>
    </recommendedName>
</protein>
<dbReference type="VEuPathDB" id="GiardiaDB:SS50377_25064"/>
<keyword evidence="1" id="KW-0472">Membrane</keyword>
<evidence type="ECO:0000313" key="2">
    <source>
        <dbReference type="EMBL" id="EST43125.1"/>
    </source>
</evidence>
<feature type="transmembrane region" description="Helical" evidence="1">
    <location>
        <begin position="397"/>
        <end position="418"/>
    </location>
</feature>
<sequence>MKTLTNLKYSFVFNQISSEFSSTVSTLSMEFYNHEQCFSEVYIVPDLVQGVYTITFPKAYLCRFEQVDVDIQMHIYPDLVWTHRIKNYNQSLVQYQGLAVECIDQSYSYEKCIADVYSVYFEAFFTGFIRLVTYNEVDPDNTNPNLKPYETIIQQEIQGIRAISYKNFYKELIVNFQGDKIHFTTTLLNASAFNTTEQAFVTLCVQESKNFTEGRTWVFEQQMLLFDFYQPEFWIDCTNASNVTECKKDLILLQLYGQSFIYNMQVAFMHYNFSLMEIYFDRAVYVPTCVNSANLLRRDNQFCITINYLTGCDPGPGQQLPIILYVSNDATEQYNVSLYTGSFFYTSMEVVFPSSFCYPVDAFKVTFNSDSWGMLNFAGTQIPIVNFSVERTNIVQIEGICFMAISLFLGYGGYVLALKSGPGRRGAMVDEARLQG</sequence>
<dbReference type="AlphaFoldDB" id="V6LF12"/>
<gene>
    <name evidence="2" type="ORF">SS50377_17284</name>
    <name evidence="3" type="ORF">SS50377_25064</name>
</gene>
<keyword evidence="1" id="KW-1133">Transmembrane helix</keyword>
<proteinExistence type="predicted"/>